<keyword evidence="2" id="KW-0812">Transmembrane</keyword>
<protein>
    <recommendedName>
        <fullName evidence="5">Longin domain-containing protein</fullName>
    </recommendedName>
</protein>
<feature type="region of interest" description="Disordered" evidence="1">
    <location>
        <begin position="176"/>
        <end position="199"/>
    </location>
</feature>
<feature type="transmembrane region" description="Helical" evidence="2">
    <location>
        <begin position="246"/>
        <end position="267"/>
    </location>
</feature>
<dbReference type="InterPro" id="IPR044783">
    <property type="entry name" value="PHYL"/>
</dbReference>
<reference evidence="3" key="1">
    <citation type="submission" date="2020-08" db="EMBL/GenBank/DDBJ databases">
        <title>Plant Genome Project.</title>
        <authorList>
            <person name="Zhang R.-G."/>
        </authorList>
    </citation>
    <scope>NUCLEOTIDE SEQUENCE</scope>
    <source>
        <strain evidence="3">WSP0</strain>
        <tissue evidence="3">Leaf</tissue>
    </source>
</reference>
<dbReference type="EMBL" id="JACTNZ010000009">
    <property type="protein sequence ID" value="KAG5533883.1"/>
    <property type="molecule type" value="Genomic_DNA"/>
</dbReference>
<comment type="caution">
    <text evidence="3">The sequence shown here is derived from an EMBL/GenBank/DDBJ whole genome shotgun (WGS) entry which is preliminary data.</text>
</comment>
<evidence type="ECO:0000313" key="3">
    <source>
        <dbReference type="EMBL" id="KAG5533883.1"/>
    </source>
</evidence>
<dbReference type="Gene3D" id="3.30.450.50">
    <property type="entry name" value="Longin domain"/>
    <property type="match status" value="1"/>
</dbReference>
<name>A0AAV6J011_9ERIC</name>
<organism evidence="3 4">
    <name type="scientific">Rhododendron griersonianum</name>
    <dbReference type="NCBI Taxonomy" id="479676"/>
    <lineage>
        <taxon>Eukaryota</taxon>
        <taxon>Viridiplantae</taxon>
        <taxon>Streptophyta</taxon>
        <taxon>Embryophyta</taxon>
        <taxon>Tracheophyta</taxon>
        <taxon>Spermatophyta</taxon>
        <taxon>Magnoliopsida</taxon>
        <taxon>eudicotyledons</taxon>
        <taxon>Gunneridae</taxon>
        <taxon>Pentapetalae</taxon>
        <taxon>asterids</taxon>
        <taxon>Ericales</taxon>
        <taxon>Ericaceae</taxon>
        <taxon>Ericoideae</taxon>
        <taxon>Rhodoreae</taxon>
        <taxon>Rhododendron</taxon>
    </lineage>
</organism>
<evidence type="ECO:0000256" key="1">
    <source>
        <dbReference type="SAM" id="MobiDB-lite"/>
    </source>
</evidence>
<sequence length="276" mass="30400">MISNPNSIFYACIANKTTILAEFNTHNADLATLALKCLEKAPPLHTSFSHTIRNKTYTFLIKEPFVYFSISDEALENPEVLFFLKSVKEAFDQIVGHVTDLGFVENLSSHCFQGEFNPIFHQLLAPHAADLEGPNSRREVLYHERSGSLDSPRGKRIGSVPLLGGGGDSAINLKKKKKRRNNVNDGESNGEEKDGFGENKVDVFDDGGGGGGVLSRDFSVSMAKSSGLFAGDLGQQKAKKVWKKHVWVVLSFDLIVCTILFGVWLWVCKGFKCIDG</sequence>
<keyword evidence="4" id="KW-1185">Reference proteome</keyword>
<dbReference type="SUPFAM" id="SSF64356">
    <property type="entry name" value="SNARE-like"/>
    <property type="match status" value="1"/>
</dbReference>
<evidence type="ECO:0000256" key="2">
    <source>
        <dbReference type="SAM" id="Phobius"/>
    </source>
</evidence>
<dbReference type="PANTHER" id="PTHR47461">
    <property type="entry name" value="PHYTOLONGIN PHYL1.2"/>
    <property type="match status" value="1"/>
</dbReference>
<dbReference type="AlphaFoldDB" id="A0AAV6J011"/>
<proteinExistence type="predicted"/>
<dbReference type="PANTHER" id="PTHR47461:SF3">
    <property type="entry name" value="PHYTOLONGIN PHYL2.2"/>
    <property type="match status" value="1"/>
</dbReference>
<gene>
    <name evidence="3" type="ORF">RHGRI_027922</name>
</gene>
<keyword evidence="2" id="KW-1133">Transmembrane helix</keyword>
<dbReference type="GO" id="GO:0016020">
    <property type="term" value="C:membrane"/>
    <property type="evidence" value="ECO:0007669"/>
    <property type="project" value="InterPro"/>
</dbReference>
<feature type="compositionally biased region" description="Basic and acidic residues" evidence="1">
    <location>
        <begin position="190"/>
        <end position="199"/>
    </location>
</feature>
<keyword evidence="2" id="KW-0472">Membrane</keyword>
<evidence type="ECO:0000313" key="4">
    <source>
        <dbReference type="Proteomes" id="UP000823749"/>
    </source>
</evidence>
<evidence type="ECO:0008006" key="5">
    <source>
        <dbReference type="Google" id="ProtNLM"/>
    </source>
</evidence>
<dbReference type="Proteomes" id="UP000823749">
    <property type="component" value="Chromosome 9"/>
</dbReference>
<dbReference type="InterPro" id="IPR011012">
    <property type="entry name" value="Longin-like_dom_sf"/>
</dbReference>
<accession>A0AAV6J011</accession>